<dbReference type="InterPro" id="IPR035206">
    <property type="entry name" value="Proteasome_beta2"/>
</dbReference>
<evidence type="ECO:0000256" key="7">
    <source>
        <dbReference type="ARBA" id="ARBA00049625"/>
    </source>
</evidence>
<dbReference type="CDD" id="cd03758">
    <property type="entry name" value="proteasome_beta_type_2"/>
    <property type="match status" value="1"/>
</dbReference>
<dbReference type="GO" id="GO:0005634">
    <property type="term" value="C:nucleus"/>
    <property type="evidence" value="ECO:0007669"/>
    <property type="project" value="UniProtKB-SubCell"/>
</dbReference>
<dbReference type="InterPro" id="IPR016050">
    <property type="entry name" value="Proteasome_bsu_CS"/>
</dbReference>
<accession>A0A481SUL1</accession>
<comment type="function">
    <text evidence="5">Non-catalytic component of the proteasome, a multicatalytic proteinase complex which is characterized by its ability to cleave peptides with Arg, Phe, Tyr, Leu, and Glu adjacent to the leaving group at neutral or slightly basic pH. The proteasome has an ATP-dependent proteolytic activity.</text>
</comment>
<protein>
    <recommendedName>
        <fullName evidence="8">Proteasome subunit beta</fullName>
    </recommendedName>
</protein>
<organism evidence="9">
    <name type="scientific">Carausius morosus</name>
    <name type="common">Indian stick insect</name>
    <name type="synonym">Dixippus morosus</name>
    <dbReference type="NCBI Taxonomy" id="7022"/>
    <lineage>
        <taxon>Eukaryota</taxon>
        <taxon>Metazoa</taxon>
        <taxon>Ecdysozoa</taxon>
        <taxon>Arthropoda</taxon>
        <taxon>Hexapoda</taxon>
        <taxon>Insecta</taxon>
        <taxon>Pterygota</taxon>
        <taxon>Neoptera</taxon>
        <taxon>Polyneoptera</taxon>
        <taxon>Phasmatodea</taxon>
        <taxon>Verophasmatodea</taxon>
        <taxon>Anareolatae</taxon>
        <taxon>Lonchodidae</taxon>
        <taxon>Lonchodinae</taxon>
        <taxon>Carausius</taxon>
    </lineage>
</organism>
<evidence type="ECO:0000256" key="2">
    <source>
        <dbReference type="ARBA" id="ARBA00022490"/>
    </source>
</evidence>
<dbReference type="PROSITE" id="PS51476">
    <property type="entry name" value="PROTEASOME_BETA_2"/>
    <property type="match status" value="1"/>
</dbReference>
<dbReference type="GO" id="GO:0005839">
    <property type="term" value="C:proteasome core complex"/>
    <property type="evidence" value="ECO:0007669"/>
    <property type="project" value="InterPro"/>
</dbReference>
<keyword evidence="3 8" id="KW-0647">Proteasome</keyword>
<dbReference type="PROSITE" id="PS00854">
    <property type="entry name" value="PROTEASOME_BETA_1"/>
    <property type="match status" value="1"/>
</dbReference>
<dbReference type="AlphaFoldDB" id="A0A481SUL1"/>
<comment type="subunit">
    <text evidence="1">The 26S proteasome consists of a 20S proteasome core and two 19S regulatory subunits. The 20S proteasome core is a barrel-shaped complex made of 28 subunits that are arranged in four stacked rings. The two outer rings are each formed by seven alpha subunits, and the two inner rings are formed by seven beta subunits. The proteolytic activity is exerted by three beta-subunits PSMB5, PSMB6 and PSMB7.</text>
</comment>
<evidence type="ECO:0000313" key="9">
    <source>
        <dbReference type="EMBL" id="QBH72684.1"/>
    </source>
</evidence>
<comment type="function">
    <text evidence="7">Non-catalytic component of the 20S core proteasome complex involved in the proteolytic degradation of most intracellular proteins. This complex plays numerous essential roles within the cell by associating with different regulatory particles. Associated with two 19S regulatory particles, forms the 26S proteasome and thus participates in the ATP-dependent degradation of ubiquitinated proteins. The 26S proteasome plays a key role in the maintenance of protein homeostasis by removing misfolded or damaged proteins that could impair cellular functions, and by removing proteins whose functions are no longer required. Associated with the PA200 or PA28, the 20S proteasome mediates ubiquitin-independent protein degradation. This type of proteolysis is required in several pathways including spermatogenesis (20S-PA200 complex) or generation of a subset of MHC class I-presented antigenic peptides (20S-PA28 complex).</text>
</comment>
<reference evidence="9" key="1">
    <citation type="journal article" date="2019" name="Sci. Rep.">
        <title>No signal of deleterious mutation accumulation in conserved gene sequences of extant asexual hexapods.</title>
        <authorList>
            <person name="Brandt A."/>
            <person name="Bast J."/>
            <person name="Scheu S."/>
            <person name="Meusemann K."/>
            <person name="Donath A."/>
            <person name="Schuette K."/>
            <person name="Machida R."/>
            <person name="Kraaijeveld K."/>
        </authorList>
    </citation>
    <scope>NUCLEOTIDE SEQUENCE</scope>
    <source>
        <strain evidence="9">OG10011</strain>
    </source>
</reference>
<sequence length="202" mass="22795">MECLLGISFKNFVIVAADRTTAQSVLVMKSDEDKLYKISNKLVMAVSGESGDTTQFAEYIAKNIQLYKMRNGYELSPSAAASFTRRNLADYLRSRTPYFVNLLLAGYDDETGPELYFMDYLASMVKVPFGVHGYGGFFSLSIMDRYHNADVSEQEAYEVVKKCVAEVHKRLIINLPNFKVQIVDKNGIRDLPDITIRSLNAD</sequence>
<comment type="similarity">
    <text evidence="8">Belongs to the peptidase T1B family.</text>
</comment>
<dbReference type="InterPro" id="IPR029055">
    <property type="entry name" value="Ntn_hydrolases_N"/>
</dbReference>
<dbReference type="PANTHER" id="PTHR32194">
    <property type="entry name" value="METALLOPROTEASE TLDD"/>
    <property type="match status" value="1"/>
</dbReference>
<comment type="function">
    <text evidence="8">Component of the proteasome, a multicatalytic proteinase complex which is characterized by its ability to cleave peptides with Arg, Phe, Tyr, Leu, and Glu adjacent to the leaving group at neutral or slightly basic pH. The proteasome has an ATP-dependent proteolytic activity.</text>
</comment>
<dbReference type="SUPFAM" id="SSF56235">
    <property type="entry name" value="N-terminal nucleophile aminohydrolases (Ntn hydrolases)"/>
    <property type="match status" value="1"/>
</dbReference>
<proteinExistence type="evidence at transcript level"/>
<comment type="subunit">
    <text evidence="8">Component of the proteasome complex.</text>
</comment>
<evidence type="ECO:0000256" key="6">
    <source>
        <dbReference type="ARBA" id="ARBA00026071"/>
    </source>
</evidence>
<evidence type="ECO:0000256" key="3">
    <source>
        <dbReference type="ARBA" id="ARBA00022942"/>
    </source>
</evidence>
<dbReference type="GO" id="GO:0010498">
    <property type="term" value="P:proteasomal protein catabolic process"/>
    <property type="evidence" value="ECO:0007669"/>
    <property type="project" value="InterPro"/>
</dbReference>
<keyword evidence="4 8" id="KW-0539">Nucleus</keyword>
<dbReference type="PANTHER" id="PTHR32194:SF2">
    <property type="entry name" value="PROTEASOME SUBUNIT BETA TYPE-1"/>
    <property type="match status" value="1"/>
</dbReference>
<keyword evidence="2 8" id="KW-0963">Cytoplasm</keyword>
<name>A0A481SUL1_CARMO</name>
<dbReference type="Pfam" id="PF00227">
    <property type="entry name" value="Proteasome"/>
    <property type="match status" value="1"/>
</dbReference>
<evidence type="ECO:0000256" key="4">
    <source>
        <dbReference type="ARBA" id="ARBA00023242"/>
    </source>
</evidence>
<evidence type="ECO:0000256" key="5">
    <source>
        <dbReference type="ARBA" id="ARBA00024953"/>
    </source>
</evidence>
<dbReference type="GO" id="GO:0005737">
    <property type="term" value="C:cytoplasm"/>
    <property type="evidence" value="ECO:0007669"/>
    <property type="project" value="UniProtKB-SubCell"/>
</dbReference>
<dbReference type="InterPro" id="IPR001353">
    <property type="entry name" value="Proteasome_sua/b"/>
</dbReference>
<dbReference type="EMBL" id="MH602439">
    <property type="protein sequence ID" value="QBH72684.1"/>
    <property type="molecule type" value="mRNA"/>
</dbReference>
<comment type="subcellular location">
    <subcellularLocation>
        <location evidence="8">Cytoplasm</location>
    </subcellularLocation>
    <subcellularLocation>
        <location evidence="8">Nucleus</location>
    </subcellularLocation>
</comment>
<dbReference type="InterPro" id="IPR023333">
    <property type="entry name" value="Proteasome_suB-type"/>
</dbReference>
<evidence type="ECO:0000256" key="1">
    <source>
        <dbReference type="ARBA" id="ARBA00011656"/>
    </source>
</evidence>
<dbReference type="FunFam" id="3.60.20.10:FF:000008">
    <property type="entry name" value="Proteasome subunit beta type-4"/>
    <property type="match status" value="1"/>
</dbReference>
<comment type="subunit">
    <text evidence="6">The 26S proteasome consists of a 20S proteasome core and two 19S regulatory subunits. The 20S proteasome core is composed of 28 subunits that are arranged in four stacked rings, resulting in a barrel-shaped structure. The two end rings are each formed by seven alpha subunits, and the two central rings are each formed by seven beta subunits. The catalytic chamber with the active sites is on the inside of the barrel.</text>
</comment>
<dbReference type="Gene3D" id="3.60.20.10">
    <property type="entry name" value="Glutamine Phosphoribosylpyrophosphate, subunit 1, domain 1"/>
    <property type="match status" value="1"/>
</dbReference>
<evidence type="ECO:0000256" key="8">
    <source>
        <dbReference type="RuleBase" id="RU004203"/>
    </source>
</evidence>